<dbReference type="HOGENOM" id="CLU_1184548_0_0_4"/>
<dbReference type="EMBL" id="ADMG01000035">
    <property type="protein sequence ID" value="EKB30859.1"/>
    <property type="molecule type" value="Genomic_DNA"/>
</dbReference>
<comment type="caution">
    <text evidence="2">The sequence shown here is derived from an EMBL/GenBank/DDBJ whole genome shotgun (WGS) entry which is preliminary data.</text>
</comment>
<dbReference type="PANTHER" id="PTHR34980:SF3">
    <property type="entry name" value="BLR8105 PROTEIN"/>
    <property type="match status" value="1"/>
</dbReference>
<feature type="transmembrane region" description="Helical" evidence="1">
    <location>
        <begin position="82"/>
        <end position="107"/>
    </location>
</feature>
<organism evidence="2 3">
    <name type="scientific">Sutterella wadsworthensis 2_1_59BFAA</name>
    <dbReference type="NCBI Taxonomy" id="742823"/>
    <lineage>
        <taxon>Bacteria</taxon>
        <taxon>Pseudomonadati</taxon>
        <taxon>Pseudomonadota</taxon>
        <taxon>Betaproteobacteria</taxon>
        <taxon>Burkholderiales</taxon>
        <taxon>Sutterellaceae</taxon>
        <taxon>Sutterella</taxon>
    </lineage>
</organism>
<dbReference type="Proteomes" id="UP000005835">
    <property type="component" value="Unassembled WGS sequence"/>
</dbReference>
<evidence type="ECO:0008006" key="4">
    <source>
        <dbReference type="Google" id="ProtNLM"/>
    </source>
</evidence>
<dbReference type="AlphaFoldDB" id="K1KGM8"/>
<name>K1KGM8_9BURK</name>
<dbReference type="PATRIC" id="fig|742823.3.peg.1541"/>
<proteinExistence type="predicted"/>
<keyword evidence="1" id="KW-1133">Transmembrane helix</keyword>
<feature type="transmembrane region" description="Helical" evidence="1">
    <location>
        <begin position="58"/>
        <end position="76"/>
    </location>
</feature>
<evidence type="ECO:0000313" key="2">
    <source>
        <dbReference type="EMBL" id="EKB30859.1"/>
    </source>
</evidence>
<dbReference type="RefSeq" id="WP_005435767.1">
    <property type="nucleotide sequence ID" value="NZ_JH815517.1"/>
</dbReference>
<sequence length="234" mass="24805">MSVAVNEILSLSFKGRASRGAYWRTLAALAVLAAAGGLALDSLSGLAGGGAAQKGLDLLIWGWLLFLAAFLVSAVVRRLHDISYGAVAAVFLIVPGLQIIVLVILGLMPGKKGLNRFGPDPLAVMTVRDAAPVRRTERSDTVRCPAREVRETLEGEVVEPGPDLEGTIIRERMSAEAEDWASDLIAGAKARIEASPESREGEVAAVRAGLVAARNEGRLTQSAFVRWVQILEGL</sequence>
<dbReference type="STRING" id="742823.HMPREF9465_01549"/>
<feature type="transmembrane region" description="Helical" evidence="1">
    <location>
        <begin position="21"/>
        <end position="46"/>
    </location>
</feature>
<dbReference type="InterPro" id="IPR008523">
    <property type="entry name" value="DUF805"/>
</dbReference>
<gene>
    <name evidence="2" type="ORF">HMPREF9465_01549</name>
</gene>
<accession>K1KGM8</accession>
<protein>
    <recommendedName>
        <fullName evidence="4">DUF805 domain-containing protein</fullName>
    </recommendedName>
</protein>
<evidence type="ECO:0000313" key="3">
    <source>
        <dbReference type="Proteomes" id="UP000005835"/>
    </source>
</evidence>
<keyword evidence="1" id="KW-0812">Transmembrane</keyword>
<dbReference type="GO" id="GO:0005886">
    <property type="term" value="C:plasma membrane"/>
    <property type="evidence" value="ECO:0007669"/>
    <property type="project" value="TreeGrafter"/>
</dbReference>
<keyword evidence="1" id="KW-0472">Membrane</keyword>
<dbReference type="PANTHER" id="PTHR34980">
    <property type="entry name" value="INNER MEMBRANE PROTEIN-RELATED-RELATED"/>
    <property type="match status" value="1"/>
</dbReference>
<dbReference type="Pfam" id="PF05656">
    <property type="entry name" value="DUF805"/>
    <property type="match status" value="1"/>
</dbReference>
<evidence type="ECO:0000256" key="1">
    <source>
        <dbReference type="SAM" id="Phobius"/>
    </source>
</evidence>
<keyword evidence="3" id="KW-1185">Reference proteome</keyword>
<reference evidence="2 3" key="1">
    <citation type="submission" date="2012-05" db="EMBL/GenBank/DDBJ databases">
        <title>The Genome Sequence of Sutterella wadsworthensis 2_1_59BFAA.</title>
        <authorList>
            <consortium name="The Broad Institute Genome Sequencing Platform"/>
            <person name="Earl A."/>
            <person name="Ward D."/>
            <person name="Feldgarden M."/>
            <person name="Gevers D."/>
            <person name="Daigneault M."/>
            <person name="Strauss J."/>
            <person name="Allen-Vercoe E."/>
            <person name="Walker B."/>
            <person name="Young S.K."/>
            <person name="Zeng Q."/>
            <person name="Gargeya S."/>
            <person name="Fitzgerald M."/>
            <person name="Haas B."/>
            <person name="Abouelleil A."/>
            <person name="Alvarado L."/>
            <person name="Arachchi H.M."/>
            <person name="Berlin A.M."/>
            <person name="Chapman S.B."/>
            <person name="Goldberg J."/>
            <person name="Griggs A."/>
            <person name="Gujja S."/>
            <person name="Hansen M."/>
            <person name="Howarth C."/>
            <person name="Imamovic A."/>
            <person name="Larimer J."/>
            <person name="McCowen C."/>
            <person name="Montmayeur A."/>
            <person name="Murphy C."/>
            <person name="Neiman D."/>
            <person name="Pearson M."/>
            <person name="Priest M."/>
            <person name="Roberts A."/>
            <person name="Saif S."/>
            <person name="Shea T."/>
            <person name="Sisk P."/>
            <person name="Sykes S."/>
            <person name="Wortman J."/>
            <person name="Nusbaum C."/>
            <person name="Birren B."/>
        </authorList>
    </citation>
    <scope>NUCLEOTIDE SEQUENCE [LARGE SCALE GENOMIC DNA]</scope>
    <source>
        <strain evidence="2 3">2_1_59BFAA</strain>
    </source>
</reference>